<keyword evidence="6" id="KW-0413">Isomerase</keyword>
<dbReference type="PANTHER" id="PTHR11941">
    <property type="entry name" value="ENOYL-COA HYDRATASE-RELATED"/>
    <property type="match status" value="1"/>
</dbReference>
<dbReference type="CDD" id="cd06558">
    <property type="entry name" value="crotonase-like"/>
    <property type="match status" value="1"/>
</dbReference>
<gene>
    <name evidence="6" type="ORF">E1284_00010</name>
</gene>
<dbReference type="OrthoDB" id="4308938at2"/>
<sequence length="261" mass="28209">MTRVDTKVTGSVMTITLNSPERMNSLSPETLDGLNAALDAAERDDSLSSLVITGTGRAFCVGMDIGFLGECFADPPGVFLPFIRRLHAFLDRLEACPLPSVAAINGLARAGGFELLLACDFVIAADDAKVGDTHSDFGIVPGAGASQRAPRKLGDQRARALLLAGRWLTGPEMVDWGLALSSVPPAELMDEVTRLTDALGDRSRAVTAIIKRLLNAAPDATLDEGLRLERELFTRFHEEVADADEGYRAYVEKRRPVWNTR</sequence>
<comment type="catalytic activity">
    <reaction evidence="3">
        <text>a (3S)-3-hydroxyacyl-CoA = a (2E)-enoyl-CoA + H2O</text>
        <dbReference type="Rhea" id="RHEA:16105"/>
        <dbReference type="ChEBI" id="CHEBI:15377"/>
        <dbReference type="ChEBI" id="CHEBI:57318"/>
        <dbReference type="ChEBI" id="CHEBI:58856"/>
        <dbReference type="EC" id="4.2.1.17"/>
    </reaction>
</comment>
<dbReference type="Proteomes" id="UP000295431">
    <property type="component" value="Unassembled WGS sequence"/>
</dbReference>
<name>A0A4R4PEP2_9ACTN</name>
<evidence type="ECO:0000256" key="4">
    <source>
        <dbReference type="ARBA" id="ARBA00023717"/>
    </source>
</evidence>
<comment type="catalytic activity">
    <reaction evidence="4">
        <text>a 4-saturated-(3S)-3-hydroxyacyl-CoA = a (3E)-enoyl-CoA + H2O</text>
        <dbReference type="Rhea" id="RHEA:20724"/>
        <dbReference type="ChEBI" id="CHEBI:15377"/>
        <dbReference type="ChEBI" id="CHEBI:58521"/>
        <dbReference type="ChEBI" id="CHEBI:137480"/>
        <dbReference type="EC" id="4.2.1.17"/>
    </reaction>
</comment>
<evidence type="ECO:0000256" key="2">
    <source>
        <dbReference type="ARBA" id="ARBA00023239"/>
    </source>
</evidence>
<dbReference type="GO" id="GO:0016853">
    <property type="term" value="F:isomerase activity"/>
    <property type="evidence" value="ECO:0007669"/>
    <property type="project" value="UniProtKB-KW"/>
</dbReference>
<dbReference type="InterPro" id="IPR018376">
    <property type="entry name" value="Enoyl-CoA_hyd/isom_CS"/>
</dbReference>
<dbReference type="InterPro" id="IPR001753">
    <property type="entry name" value="Enoyl-CoA_hydra/iso"/>
</dbReference>
<evidence type="ECO:0000313" key="7">
    <source>
        <dbReference type="Proteomes" id="UP000295431"/>
    </source>
</evidence>
<comment type="similarity">
    <text evidence="1 5">Belongs to the enoyl-CoA hydratase/isomerase family.</text>
</comment>
<comment type="caution">
    <text evidence="6">The sequence shown here is derived from an EMBL/GenBank/DDBJ whole genome shotgun (WGS) entry which is preliminary data.</text>
</comment>
<dbReference type="Gene3D" id="3.90.226.10">
    <property type="entry name" value="2-enoyl-CoA Hydratase, Chain A, domain 1"/>
    <property type="match status" value="1"/>
</dbReference>
<dbReference type="GO" id="GO:0004300">
    <property type="term" value="F:enoyl-CoA hydratase activity"/>
    <property type="evidence" value="ECO:0007669"/>
    <property type="project" value="UniProtKB-EC"/>
</dbReference>
<dbReference type="GO" id="GO:0006635">
    <property type="term" value="P:fatty acid beta-oxidation"/>
    <property type="evidence" value="ECO:0007669"/>
    <property type="project" value="TreeGrafter"/>
</dbReference>
<evidence type="ECO:0000256" key="3">
    <source>
        <dbReference type="ARBA" id="ARBA00023709"/>
    </source>
</evidence>
<evidence type="ECO:0000256" key="5">
    <source>
        <dbReference type="RuleBase" id="RU003707"/>
    </source>
</evidence>
<dbReference type="RefSeq" id="WP_131935795.1">
    <property type="nucleotide sequence ID" value="NZ_BAAAMX010000002.1"/>
</dbReference>
<evidence type="ECO:0000256" key="1">
    <source>
        <dbReference type="ARBA" id="ARBA00005254"/>
    </source>
</evidence>
<dbReference type="EMBL" id="SMJW01000001">
    <property type="protein sequence ID" value="TDC20310.1"/>
    <property type="molecule type" value="Genomic_DNA"/>
</dbReference>
<protein>
    <submittedName>
        <fullName evidence="6">Enoyl-CoA hydratase/isomerase family protein</fullName>
    </submittedName>
</protein>
<organism evidence="6 7">
    <name type="scientific">Actinomadura bangladeshensis</name>
    <dbReference type="NCBI Taxonomy" id="453573"/>
    <lineage>
        <taxon>Bacteria</taxon>
        <taxon>Bacillati</taxon>
        <taxon>Actinomycetota</taxon>
        <taxon>Actinomycetes</taxon>
        <taxon>Streptosporangiales</taxon>
        <taxon>Thermomonosporaceae</taxon>
        <taxon>Actinomadura</taxon>
    </lineage>
</organism>
<dbReference type="SUPFAM" id="SSF52096">
    <property type="entry name" value="ClpP/crotonase"/>
    <property type="match status" value="1"/>
</dbReference>
<evidence type="ECO:0000313" key="6">
    <source>
        <dbReference type="EMBL" id="TDC20310.1"/>
    </source>
</evidence>
<reference evidence="6 7" key="1">
    <citation type="submission" date="2019-03" db="EMBL/GenBank/DDBJ databases">
        <title>Draft genome sequences of novel Actinobacteria.</title>
        <authorList>
            <person name="Sahin N."/>
            <person name="Ay H."/>
            <person name="Saygin H."/>
        </authorList>
    </citation>
    <scope>NUCLEOTIDE SEQUENCE [LARGE SCALE GENOMIC DNA]</scope>
    <source>
        <strain evidence="6 7">DSM 45347</strain>
    </source>
</reference>
<dbReference type="InterPro" id="IPR014748">
    <property type="entry name" value="Enoyl-CoA_hydra_C"/>
</dbReference>
<dbReference type="PROSITE" id="PS00166">
    <property type="entry name" value="ENOYL_COA_HYDRATASE"/>
    <property type="match status" value="1"/>
</dbReference>
<dbReference type="AlphaFoldDB" id="A0A4R4PEP2"/>
<dbReference type="Pfam" id="PF00378">
    <property type="entry name" value="ECH_1"/>
    <property type="match status" value="1"/>
</dbReference>
<accession>A0A4R4PEP2</accession>
<proteinExistence type="inferred from homology"/>
<dbReference type="PANTHER" id="PTHR11941:SF54">
    <property type="entry name" value="ENOYL-COA HYDRATASE, MITOCHONDRIAL"/>
    <property type="match status" value="1"/>
</dbReference>
<dbReference type="Gene3D" id="1.10.12.10">
    <property type="entry name" value="Lyase 2-enoyl-coa Hydratase, Chain A, domain 2"/>
    <property type="match status" value="1"/>
</dbReference>
<keyword evidence="7" id="KW-1185">Reference proteome</keyword>
<keyword evidence="2" id="KW-0456">Lyase</keyword>
<dbReference type="InterPro" id="IPR029045">
    <property type="entry name" value="ClpP/crotonase-like_dom_sf"/>
</dbReference>